<evidence type="ECO:0000313" key="3">
    <source>
        <dbReference type="Proteomes" id="UP000018144"/>
    </source>
</evidence>
<name>U4L1U4_PYROM</name>
<reference evidence="2 3" key="1">
    <citation type="journal article" date="2013" name="PLoS Genet.">
        <title>The genome and development-dependent transcriptomes of Pyronema confluens: a window into fungal evolution.</title>
        <authorList>
            <person name="Traeger S."/>
            <person name="Altegoer F."/>
            <person name="Freitag M."/>
            <person name="Gabaldon T."/>
            <person name="Kempken F."/>
            <person name="Kumar A."/>
            <person name="Marcet-Houben M."/>
            <person name="Poggeler S."/>
            <person name="Stajich J.E."/>
            <person name="Nowrousian M."/>
        </authorList>
    </citation>
    <scope>NUCLEOTIDE SEQUENCE [LARGE SCALE GENOMIC DNA]</scope>
    <source>
        <strain evidence="3">CBS 100304</strain>
        <tissue evidence="2">Vegetative mycelium</tissue>
    </source>
</reference>
<dbReference type="Proteomes" id="UP000018144">
    <property type="component" value="Unassembled WGS sequence"/>
</dbReference>
<organism evidence="2 3">
    <name type="scientific">Pyronema omphalodes (strain CBS 100304)</name>
    <name type="common">Pyronema confluens</name>
    <dbReference type="NCBI Taxonomy" id="1076935"/>
    <lineage>
        <taxon>Eukaryota</taxon>
        <taxon>Fungi</taxon>
        <taxon>Dikarya</taxon>
        <taxon>Ascomycota</taxon>
        <taxon>Pezizomycotina</taxon>
        <taxon>Pezizomycetes</taxon>
        <taxon>Pezizales</taxon>
        <taxon>Pyronemataceae</taxon>
        <taxon>Pyronema</taxon>
    </lineage>
</organism>
<protein>
    <submittedName>
        <fullName evidence="2">Uncharacterized protein</fullName>
    </submittedName>
</protein>
<feature type="compositionally biased region" description="Low complexity" evidence="1">
    <location>
        <begin position="97"/>
        <end position="116"/>
    </location>
</feature>
<dbReference type="AlphaFoldDB" id="U4L1U4"/>
<evidence type="ECO:0000313" key="2">
    <source>
        <dbReference type="EMBL" id="CCX09621.1"/>
    </source>
</evidence>
<feature type="compositionally biased region" description="Low complexity" evidence="1">
    <location>
        <begin position="1"/>
        <end position="15"/>
    </location>
</feature>
<sequence length="237" mass="25800">MYSASRLYPSSSSSTSRHRHHSEKEPHDSEIPAPRKQSVILPHNSIPRDSETTAWLKGIRKSVASTTMHFRTSPRGARGTQGARPTFRPDSFNSHLSATSTSTTTSSTSAETTSSSFRTLLSSASTTTSHRNHKFLSKVKQFFLSTTTATSSSSSRSKNKSSATQAVLGPMANIMRTVSRKPSTLDFRCVGLGGHGMGMGEGGSRWDLTGLGGERRGSVPRLDVEIPQEEAWFEDMF</sequence>
<feature type="region of interest" description="Disordered" evidence="1">
    <location>
        <begin position="1"/>
        <end position="47"/>
    </location>
</feature>
<feature type="region of interest" description="Disordered" evidence="1">
    <location>
        <begin position="66"/>
        <end position="116"/>
    </location>
</feature>
<accession>U4L1U4</accession>
<dbReference type="EMBL" id="HF935477">
    <property type="protein sequence ID" value="CCX09621.1"/>
    <property type="molecule type" value="Genomic_DNA"/>
</dbReference>
<evidence type="ECO:0000256" key="1">
    <source>
        <dbReference type="SAM" id="MobiDB-lite"/>
    </source>
</evidence>
<dbReference type="OrthoDB" id="10642198at2759"/>
<gene>
    <name evidence="2" type="ORF">PCON_09214</name>
</gene>
<proteinExistence type="predicted"/>
<keyword evidence="3" id="KW-1185">Reference proteome</keyword>